<dbReference type="InterPro" id="IPR001387">
    <property type="entry name" value="Cro/C1-type_HTH"/>
</dbReference>
<sequence length="203" mass="23194">MAIVMNNHVFKGHRTLLGNKFVTYGELELPTREGIYPKSNSFDWGNSSRGANQLAFSMLFQLSSQELAEQYAEQFTQDVVRSLHARDWVLSASDVLEWMEKNCDIPQPKEQEPKVKVKAANNTKKKPKKQKSNIVKDICQELGITQKQLAEILEVPEGTVSSWAVKNEIPRLGKKAIEFYMKSQKNQKIVDSYRSFIELLQAS</sequence>
<dbReference type="Pfam" id="PF07022">
    <property type="entry name" value="Phage_CI_repr"/>
    <property type="match status" value="1"/>
</dbReference>
<comment type="caution">
    <text evidence="2">The sequence shown here is derived from an EMBL/GenBank/DDBJ whole genome shotgun (WGS) entry which is preliminary data.</text>
</comment>
<dbReference type="AlphaFoldDB" id="A0A7C3G759"/>
<name>A0A7C3G759_9BACT</name>
<dbReference type="GO" id="GO:0003677">
    <property type="term" value="F:DNA binding"/>
    <property type="evidence" value="ECO:0007669"/>
    <property type="project" value="InterPro"/>
</dbReference>
<reference evidence="2" key="1">
    <citation type="journal article" date="2020" name="mSystems">
        <title>Genome- and Community-Level Interaction Insights into Carbon Utilization and Element Cycling Functions of Hydrothermarchaeota in Hydrothermal Sediment.</title>
        <authorList>
            <person name="Zhou Z."/>
            <person name="Liu Y."/>
            <person name="Xu W."/>
            <person name="Pan J."/>
            <person name="Luo Z.H."/>
            <person name="Li M."/>
        </authorList>
    </citation>
    <scope>NUCLEOTIDE SEQUENCE [LARGE SCALE GENOMIC DNA]</scope>
    <source>
        <strain evidence="2">HyVt-507</strain>
    </source>
</reference>
<dbReference type="InterPro" id="IPR010982">
    <property type="entry name" value="Lambda_DNA-bd_dom_sf"/>
</dbReference>
<dbReference type="PROSITE" id="PS50943">
    <property type="entry name" value="HTH_CROC1"/>
    <property type="match status" value="1"/>
</dbReference>
<dbReference type="Gene3D" id="1.10.260.40">
    <property type="entry name" value="lambda repressor-like DNA-binding domains"/>
    <property type="match status" value="1"/>
</dbReference>
<dbReference type="InterPro" id="IPR010744">
    <property type="entry name" value="Phage_CI_N"/>
</dbReference>
<evidence type="ECO:0000259" key="1">
    <source>
        <dbReference type="PROSITE" id="PS50943"/>
    </source>
</evidence>
<dbReference type="CDD" id="cd00093">
    <property type="entry name" value="HTH_XRE"/>
    <property type="match status" value="1"/>
</dbReference>
<accession>A0A7C3G759</accession>
<proteinExistence type="predicted"/>
<gene>
    <name evidence="2" type="ORF">ENJ67_05200</name>
</gene>
<dbReference type="InterPro" id="IPR046164">
    <property type="entry name" value="DUF6166"/>
</dbReference>
<evidence type="ECO:0000313" key="2">
    <source>
        <dbReference type="EMBL" id="HFB54112.1"/>
    </source>
</evidence>
<organism evidence="2">
    <name type="scientific">Sulfurimonas autotrophica</name>
    <dbReference type="NCBI Taxonomy" id="202747"/>
    <lineage>
        <taxon>Bacteria</taxon>
        <taxon>Pseudomonadati</taxon>
        <taxon>Campylobacterota</taxon>
        <taxon>Epsilonproteobacteria</taxon>
        <taxon>Campylobacterales</taxon>
        <taxon>Sulfurimonadaceae</taxon>
        <taxon>Sulfurimonas</taxon>
    </lineage>
</organism>
<dbReference type="Proteomes" id="UP000886390">
    <property type="component" value="Unassembled WGS sequence"/>
</dbReference>
<dbReference type="EMBL" id="DRNH01000280">
    <property type="protein sequence ID" value="HFB54112.1"/>
    <property type="molecule type" value="Genomic_DNA"/>
</dbReference>
<feature type="domain" description="HTH cro/C1-type" evidence="1">
    <location>
        <begin position="135"/>
        <end position="163"/>
    </location>
</feature>
<dbReference type="Pfam" id="PF19663">
    <property type="entry name" value="DUF6166"/>
    <property type="match status" value="1"/>
</dbReference>
<dbReference type="SUPFAM" id="SSF47413">
    <property type="entry name" value="lambda repressor-like DNA-binding domains"/>
    <property type="match status" value="1"/>
</dbReference>
<dbReference type="GO" id="GO:0045892">
    <property type="term" value="P:negative regulation of DNA-templated transcription"/>
    <property type="evidence" value="ECO:0007669"/>
    <property type="project" value="InterPro"/>
</dbReference>
<protein>
    <submittedName>
        <fullName evidence="2">XRE family transcriptional regulator</fullName>
    </submittedName>
</protein>